<evidence type="ECO:0000256" key="1">
    <source>
        <dbReference type="ARBA" id="ARBA00006987"/>
    </source>
</evidence>
<evidence type="ECO:0000256" key="2">
    <source>
        <dbReference type="SAM" id="SignalP"/>
    </source>
</evidence>
<dbReference type="RefSeq" id="WP_201682184.1">
    <property type="nucleotide sequence ID" value="NZ_JAEQNA010000001.1"/>
</dbReference>
<name>A0A936ZJZ7_9BURK</name>
<dbReference type="PIRSF" id="PIRSF017082">
    <property type="entry name" value="YflP"/>
    <property type="match status" value="1"/>
</dbReference>
<dbReference type="SUPFAM" id="SSF53850">
    <property type="entry name" value="Periplasmic binding protein-like II"/>
    <property type="match status" value="1"/>
</dbReference>
<dbReference type="PANTHER" id="PTHR42928">
    <property type="entry name" value="TRICARBOXYLATE-BINDING PROTEIN"/>
    <property type="match status" value="1"/>
</dbReference>
<feature type="signal peptide" evidence="2">
    <location>
        <begin position="1"/>
        <end position="21"/>
    </location>
</feature>
<dbReference type="InterPro" id="IPR005064">
    <property type="entry name" value="BUG"/>
</dbReference>
<evidence type="ECO:0000313" key="4">
    <source>
        <dbReference type="Proteomes" id="UP000613011"/>
    </source>
</evidence>
<dbReference type="Proteomes" id="UP000613011">
    <property type="component" value="Unassembled WGS sequence"/>
</dbReference>
<dbReference type="AlphaFoldDB" id="A0A936ZJZ7"/>
<dbReference type="InterPro" id="IPR042100">
    <property type="entry name" value="Bug_dom1"/>
</dbReference>
<dbReference type="PANTHER" id="PTHR42928:SF5">
    <property type="entry name" value="BLR1237 PROTEIN"/>
    <property type="match status" value="1"/>
</dbReference>
<keyword evidence="2" id="KW-0732">Signal</keyword>
<proteinExistence type="inferred from homology"/>
<dbReference type="Gene3D" id="3.40.190.150">
    <property type="entry name" value="Bordetella uptake gene, domain 1"/>
    <property type="match status" value="1"/>
</dbReference>
<comment type="caution">
    <text evidence="3">The sequence shown here is derived from an EMBL/GenBank/DDBJ whole genome shotgun (WGS) entry which is preliminary data.</text>
</comment>
<gene>
    <name evidence="3" type="ORF">JI739_02105</name>
</gene>
<evidence type="ECO:0000313" key="3">
    <source>
        <dbReference type="EMBL" id="MBL0419131.1"/>
    </source>
</evidence>
<keyword evidence="4" id="KW-1185">Reference proteome</keyword>
<dbReference type="EMBL" id="JAEQNA010000001">
    <property type="protein sequence ID" value="MBL0419131.1"/>
    <property type="molecule type" value="Genomic_DNA"/>
</dbReference>
<comment type="similarity">
    <text evidence="1">Belongs to the UPF0065 (bug) family.</text>
</comment>
<dbReference type="CDD" id="cd07012">
    <property type="entry name" value="PBP2_Bug_TTT"/>
    <property type="match status" value="1"/>
</dbReference>
<protein>
    <submittedName>
        <fullName evidence="3">Tripartite tricarboxylate transporter substrate binding protein</fullName>
    </submittedName>
</protein>
<accession>A0A936ZJZ7</accession>
<sequence>MNTFRFSNRRAALAAMTITLAAPLASLAQGSNFPERPVRLVVGSAAGTGPDVLARLFAQQLSQQLGGASVVVENKTGAAGLLAAQEVARATPDGHTLLMAQAGVLSIAPHTYDKLPYDPARDFVPVSLIADSEFVLLVNPQKVPARTPADFVKWAQQQDRVFFGTFGAGTVGHFGAYILADAFKVRPDVVHYRNTSDALGGLYNGDVVGEFASIGLAAPQVKSGKLVALGSSGRERSRSLPDVPTFREAGYPDITFGAWTGLVAPARTPAAIVSRLEQAAQKATKAAEDRIEQAGFLPIGSTAESFARTIRADTEMWGKAARATGFKADAR</sequence>
<organism evidence="3 4">
    <name type="scientific">Ramlibacter aurantiacus</name>
    <dbReference type="NCBI Taxonomy" id="2801330"/>
    <lineage>
        <taxon>Bacteria</taxon>
        <taxon>Pseudomonadati</taxon>
        <taxon>Pseudomonadota</taxon>
        <taxon>Betaproteobacteria</taxon>
        <taxon>Burkholderiales</taxon>
        <taxon>Comamonadaceae</taxon>
        <taxon>Ramlibacter</taxon>
    </lineage>
</organism>
<dbReference type="Gene3D" id="3.40.190.10">
    <property type="entry name" value="Periplasmic binding protein-like II"/>
    <property type="match status" value="1"/>
</dbReference>
<dbReference type="Pfam" id="PF03401">
    <property type="entry name" value="TctC"/>
    <property type="match status" value="1"/>
</dbReference>
<feature type="chain" id="PRO_5037878943" evidence="2">
    <location>
        <begin position="22"/>
        <end position="331"/>
    </location>
</feature>
<reference evidence="3" key="1">
    <citation type="submission" date="2021-01" db="EMBL/GenBank/DDBJ databases">
        <title>Ramlibacter sp. strain AW1 16S ribosomal RNA gene Genome sequencing and assembly.</title>
        <authorList>
            <person name="Kang M."/>
        </authorList>
    </citation>
    <scope>NUCLEOTIDE SEQUENCE</scope>
    <source>
        <strain evidence="3">AW1</strain>
    </source>
</reference>